<feature type="compositionally biased region" description="Basic and acidic residues" evidence="1">
    <location>
        <begin position="1"/>
        <end position="12"/>
    </location>
</feature>
<accession>A0A0C4EGF9</accession>
<gene>
    <name evidence="2" type="ORF">MAPG_11898</name>
</gene>
<dbReference type="VEuPathDB" id="FungiDB:MAPG_11898"/>
<feature type="region of interest" description="Disordered" evidence="1">
    <location>
        <begin position="1"/>
        <end position="199"/>
    </location>
</feature>
<evidence type="ECO:0000313" key="3">
    <source>
        <dbReference type="EnsemblFungi" id="MAPG_11898T0"/>
    </source>
</evidence>
<feature type="compositionally biased region" description="Basic and acidic residues" evidence="1">
    <location>
        <begin position="163"/>
        <end position="179"/>
    </location>
</feature>
<reference evidence="2" key="1">
    <citation type="submission" date="2010-05" db="EMBL/GenBank/DDBJ databases">
        <title>The Genome Sequence of Magnaporthe poae strain ATCC 64411.</title>
        <authorList>
            <consortium name="The Broad Institute Genome Sequencing Platform"/>
            <consortium name="Broad Institute Genome Sequencing Center for Infectious Disease"/>
            <person name="Ma L.-J."/>
            <person name="Dead R."/>
            <person name="Young S."/>
            <person name="Zeng Q."/>
            <person name="Koehrsen M."/>
            <person name="Alvarado L."/>
            <person name="Berlin A."/>
            <person name="Chapman S.B."/>
            <person name="Chen Z."/>
            <person name="Freedman E."/>
            <person name="Gellesch M."/>
            <person name="Goldberg J."/>
            <person name="Griggs A."/>
            <person name="Gujja S."/>
            <person name="Heilman E.R."/>
            <person name="Heiman D."/>
            <person name="Hepburn T."/>
            <person name="Howarth C."/>
            <person name="Jen D."/>
            <person name="Larson L."/>
            <person name="Mehta T."/>
            <person name="Neiman D."/>
            <person name="Pearson M."/>
            <person name="Roberts A."/>
            <person name="Saif S."/>
            <person name="Shea T."/>
            <person name="Shenoy N."/>
            <person name="Sisk P."/>
            <person name="Stolte C."/>
            <person name="Sykes S."/>
            <person name="Walk T."/>
            <person name="White J."/>
            <person name="Yandava C."/>
            <person name="Haas B."/>
            <person name="Nusbaum C."/>
            <person name="Birren B."/>
        </authorList>
    </citation>
    <scope>NUCLEOTIDE SEQUENCE</scope>
    <source>
        <strain evidence="2">ATCC 64411</strain>
    </source>
</reference>
<feature type="compositionally biased region" description="Basic and acidic residues" evidence="1">
    <location>
        <begin position="22"/>
        <end position="42"/>
    </location>
</feature>
<organism evidence="3 4">
    <name type="scientific">Magnaporthiopsis poae (strain ATCC 64411 / 73-15)</name>
    <name type="common">Kentucky bluegrass fungus</name>
    <name type="synonym">Magnaporthe poae</name>
    <dbReference type="NCBI Taxonomy" id="644358"/>
    <lineage>
        <taxon>Eukaryota</taxon>
        <taxon>Fungi</taxon>
        <taxon>Dikarya</taxon>
        <taxon>Ascomycota</taxon>
        <taxon>Pezizomycotina</taxon>
        <taxon>Sordariomycetes</taxon>
        <taxon>Sordariomycetidae</taxon>
        <taxon>Magnaporthales</taxon>
        <taxon>Magnaporthaceae</taxon>
        <taxon>Magnaporthiopsis</taxon>
    </lineage>
</organism>
<dbReference type="EMBL" id="GL877032">
    <property type="protein sequence ID" value="KLU92950.1"/>
    <property type="molecule type" value="Genomic_DNA"/>
</dbReference>
<dbReference type="EMBL" id="ADBL01002963">
    <property type="status" value="NOT_ANNOTATED_CDS"/>
    <property type="molecule type" value="Genomic_DNA"/>
</dbReference>
<reference evidence="3" key="4">
    <citation type="journal article" date="2015" name="G3 (Bethesda)">
        <title>Genome sequences of three phytopathogenic species of the Magnaporthaceae family of fungi.</title>
        <authorList>
            <person name="Okagaki L.H."/>
            <person name="Nunes C.C."/>
            <person name="Sailsbery J."/>
            <person name="Clay B."/>
            <person name="Brown D."/>
            <person name="John T."/>
            <person name="Oh Y."/>
            <person name="Young N."/>
            <person name="Fitzgerald M."/>
            <person name="Haas B.J."/>
            <person name="Zeng Q."/>
            <person name="Young S."/>
            <person name="Adiconis X."/>
            <person name="Fan L."/>
            <person name="Levin J.Z."/>
            <person name="Mitchell T.K."/>
            <person name="Okubara P.A."/>
            <person name="Farman M.L."/>
            <person name="Kohn L.M."/>
            <person name="Birren B."/>
            <person name="Ma L.-J."/>
            <person name="Dean R.A."/>
        </authorList>
    </citation>
    <scope>NUCLEOTIDE SEQUENCE</scope>
    <source>
        <strain evidence="3">ATCC 64411 / 73-15</strain>
    </source>
</reference>
<evidence type="ECO:0000256" key="1">
    <source>
        <dbReference type="SAM" id="MobiDB-lite"/>
    </source>
</evidence>
<reference evidence="2" key="3">
    <citation type="submission" date="2011-03" db="EMBL/GenBank/DDBJ databases">
        <title>Annotation of Magnaporthe poae ATCC 64411.</title>
        <authorList>
            <person name="Ma L.-J."/>
            <person name="Dead R."/>
            <person name="Young S.K."/>
            <person name="Zeng Q."/>
            <person name="Gargeya S."/>
            <person name="Fitzgerald M."/>
            <person name="Haas B."/>
            <person name="Abouelleil A."/>
            <person name="Alvarado L."/>
            <person name="Arachchi H.M."/>
            <person name="Berlin A."/>
            <person name="Brown A."/>
            <person name="Chapman S.B."/>
            <person name="Chen Z."/>
            <person name="Dunbar C."/>
            <person name="Freedman E."/>
            <person name="Gearin G."/>
            <person name="Gellesch M."/>
            <person name="Goldberg J."/>
            <person name="Griggs A."/>
            <person name="Gujja S."/>
            <person name="Heiman D."/>
            <person name="Howarth C."/>
            <person name="Larson L."/>
            <person name="Lui A."/>
            <person name="MacDonald P.J.P."/>
            <person name="Mehta T."/>
            <person name="Montmayeur A."/>
            <person name="Murphy C."/>
            <person name="Neiman D."/>
            <person name="Pearson M."/>
            <person name="Priest M."/>
            <person name="Roberts A."/>
            <person name="Saif S."/>
            <person name="Shea T."/>
            <person name="Shenoy N."/>
            <person name="Sisk P."/>
            <person name="Stolte C."/>
            <person name="Sykes S."/>
            <person name="Yandava C."/>
            <person name="Wortman J."/>
            <person name="Nusbaum C."/>
            <person name="Birren B."/>
        </authorList>
    </citation>
    <scope>NUCLEOTIDE SEQUENCE</scope>
    <source>
        <strain evidence="2">ATCC 64411</strain>
    </source>
</reference>
<feature type="compositionally biased region" description="Polar residues" evidence="1">
    <location>
        <begin position="135"/>
        <end position="148"/>
    </location>
</feature>
<reference evidence="4" key="2">
    <citation type="submission" date="2010-05" db="EMBL/GenBank/DDBJ databases">
        <title>The genome sequence of Magnaporthe poae strain ATCC 64411.</title>
        <authorList>
            <person name="Ma L.-J."/>
            <person name="Dead R."/>
            <person name="Young S."/>
            <person name="Zeng Q."/>
            <person name="Koehrsen M."/>
            <person name="Alvarado L."/>
            <person name="Berlin A."/>
            <person name="Chapman S.B."/>
            <person name="Chen Z."/>
            <person name="Freedman E."/>
            <person name="Gellesch M."/>
            <person name="Goldberg J."/>
            <person name="Griggs A."/>
            <person name="Gujja S."/>
            <person name="Heilman E.R."/>
            <person name="Heiman D."/>
            <person name="Hepburn T."/>
            <person name="Howarth C."/>
            <person name="Jen D."/>
            <person name="Larson L."/>
            <person name="Mehta T."/>
            <person name="Neiman D."/>
            <person name="Pearson M."/>
            <person name="Roberts A."/>
            <person name="Saif S."/>
            <person name="Shea T."/>
            <person name="Shenoy N."/>
            <person name="Sisk P."/>
            <person name="Stolte C."/>
            <person name="Sykes S."/>
            <person name="Walk T."/>
            <person name="White J."/>
            <person name="Yandava C."/>
            <person name="Haas B."/>
            <person name="Nusbaum C."/>
            <person name="Birren B."/>
        </authorList>
    </citation>
    <scope>NUCLEOTIDE SEQUENCE [LARGE SCALE GENOMIC DNA]</scope>
    <source>
        <strain evidence="4">ATCC 64411 / 73-15</strain>
    </source>
</reference>
<protein>
    <submittedName>
        <fullName evidence="2 3">Uncharacterized protein</fullName>
    </submittedName>
</protein>
<keyword evidence="4" id="KW-1185">Reference proteome</keyword>
<dbReference type="Proteomes" id="UP000011715">
    <property type="component" value="Unassembled WGS sequence"/>
</dbReference>
<reference evidence="3" key="5">
    <citation type="submission" date="2015-06" db="UniProtKB">
        <authorList>
            <consortium name="EnsemblFungi"/>
        </authorList>
    </citation>
    <scope>IDENTIFICATION</scope>
    <source>
        <strain evidence="3">ATCC 64411</strain>
    </source>
</reference>
<feature type="compositionally biased region" description="Basic and acidic residues" evidence="1">
    <location>
        <begin position="103"/>
        <end position="118"/>
    </location>
</feature>
<proteinExistence type="predicted"/>
<sequence>MDRHEFEKERSPTEALSRRKPKELDHSQSVKSDQLTKRDVHYGSHVLEARAGILKPSSFGAQKKKDKKKNNPPPPPPRKSGKKVTFSYPLVPHSDPPENPPSPRRDVNEDSHALETRAKRPTTPKTPKESKWSEYFTSGKSESPSDNQPPLGRSRPIQHPRMPKGEELFPSANEDKPLDKSQSAKGGKNRKRDVDMEDA</sequence>
<dbReference type="EnsemblFungi" id="MAPG_11898T0">
    <property type="protein sequence ID" value="MAPG_11898T0"/>
    <property type="gene ID" value="MAPG_11898"/>
</dbReference>
<dbReference type="AlphaFoldDB" id="A0A0C4EGF9"/>
<evidence type="ECO:0000313" key="2">
    <source>
        <dbReference type="EMBL" id="KLU92950.1"/>
    </source>
</evidence>
<evidence type="ECO:0000313" key="4">
    <source>
        <dbReference type="Proteomes" id="UP000011715"/>
    </source>
</evidence>
<name>A0A0C4EGF9_MAGP6</name>